<feature type="transmembrane region" description="Helical" evidence="1">
    <location>
        <begin position="16"/>
        <end position="37"/>
    </location>
</feature>
<name>A0A1M7YHG3_9BACT</name>
<evidence type="ECO:0000313" key="3">
    <source>
        <dbReference type="Proteomes" id="UP000184603"/>
    </source>
</evidence>
<dbReference type="EMBL" id="FRFE01000031">
    <property type="protein sequence ID" value="SHO52072.1"/>
    <property type="molecule type" value="Genomic_DNA"/>
</dbReference>
<keyword evidence="3" id="KW-1185">Reference proteome</keyword>
<accession>A0A1M7YHG3</accession>
<reference evidence="2 3" key="1">
    <citation type="submission" date="2016-12" db="EMBL/GenBank/DDBJ databases">
        <authorList>
            <person name="Song W.-J."/>
            <person name="Kurnit D.M."/>
        </authorList>
    </citation>
    <scope>NUCLEOTIDE SEQUENCE [LARGE SCALE GENOMIC DNA]</scope>
    <source>
        <strain evidence="2 3">DSM 18488</strain>
    </source>
</reference>
<proteinExistence type="predicted"/>
<keyword evidence="1" id="KW-1133">Transmembrane helix</keyword>
<evidence type="ECO:0000313" key="2">
    <source>
        <dbReference type="EMBL" id="SHO52072.1"/>
    </source>
</evidence>
<protein>
    <submittedName>
        <fullName evidence="2">Uncharacterized protein</fullName>
    </submittedName>
</protein>
<keyword evidence="1" id="KW-0472">Membrane</keyword>
<gene>
    <name evidence="2" type="ORF">SAMN02745220_04354</name>
</gene>
<dbReference type="AlphaFoldDB" id="A0A1M7YHG3"/>
<dbReference type="OrthoDB" id="5396397at2"/>
<sequence>MSESQGGRAQHNGRLIPSYIEVVFIVLIIVGGAIYGYDRFFAQKIRVVDMGGYLREQKERMAAGEVTVEDFKTGLRRVDQLVSEEAKLYKNQLFILKEVVLKNGDEINIR</sequence>
<keyword evidence="1" id="KW-0812">Transmembrane</keyword>
<organism evidence="2 3">
    <name type="scientific">Desulfopila aestuarii DSM 18488</name>
    <dbReference type="NCBI Taxonomy" id="1121416"/>
    <lineage>
        <taxon>Bacteria</taxon>
        <taxon>Pseudomonadati</taxon>
        <taxon>Thermodesulfobacteriota</taxon>
        <taxon>Desulfobulbia</taxon>
        <taxon>Desulfobulbales</taxon>
        <taxon>Desulfocapsaceae</taxon>
        <taxon>Desulfopila</taxon>
    </lineage>
</organism>
<dbReference type="Proteomes" id="UP000184603">
    <property type="component" value="Unassembled WGS sequence"/>
</dbReference>
<dbReference type="RefSeq" id="WP_073615767.1">
    <property type="nucleotide sequence ID" value="NZ_FRFE01000031.1"/>
</dbReference>
<evidence type="ECO:0000256" key="1">
    <source>
        <dbReference type="SAM" id="Phobius"/>
    </source>
</evidence>
<dbReference type="STRING" id="1121416.SAMN02745220_04354"/>